<dbReference type="InterPro" id="IPR053137">
    <property type="entry name" value="NLR-like"/>
</dbReference>
<dbReference type="PANTHER" id="PTHR46082">
    <property type="entry name" value="ATP/GTP-BINDING PROTEIN-RELATED"/>
    <property type="match status" value="1"/>
</dbReference>
<comment type="caution">
    <text evidence="1">The sequence shown here is derived from an EMBL/GenBank/DDBJ whole genome shotgun (WGS) entry which is preliminary data.</text>
</comment>
<reference evidence="1" key="1">
    <citation type="submission" date="2022-11" db="EMBL/GenBank/DDBJ databases">
        <authorList>
            <person name="Petersen C."/>
        </authorList>
    </citation>
    <scope>NUCLEOTIDE SEQUENCE</scope>
    <source>
        <strain evidence="1">IBT 29864</strain>
    </source>
</reference>
<evidence type="ECO:0000313" key="2">
    <source>
        <dbReference type="Proteomes" id="UP001147782"/>
    </source>
</evidence>
<dbReference type="InterPro" id="IPR011990">
    <property type="entry name" value="TPR-like_helical_dom_sf"/>
</dbReference>
<dbReference type="SUPFAM" id="SSF48452">
    <property type="entry name" value="TPR-like"/>
    <property type="match status" value="1"/>
</dbReference>
<dbReference type="Pfam" id="PF13424">
    <property type="entry name" value="TPR_12"/>
    <property type="match status" value="1"/>
</dbReference>
<reference evidence="1" key="2">
    <citation type="journal article" date="2023" name="IMA Fungus">
        <title>Comparative genomic study of the Penicillium genus elucidates a diverse pangenome and 15 lateral gene transfer events.</title>
        <authorList>
            <person name="Petersen C."/>
            <person name="Sorensen T."/>
            <person name="Nielsen M.R."/>
            <person name="Sondergaard T.E."/>
            <person name="Sorensen J.L."/>
            <person name="Fitzpatrick D.A."/>
            <person name="Frisvad J.C."/>
            <person name="Nielsen K.L."/>
        </authorList>
    </citation>
    <scope>NUCLEOTIDE SEQUENCE</scope>
    <source>
        <strain evidence="1">IBT 29864</strain>
    </source>
</reference>
<dbReference type="AlphaFoldDB" id="A0A9W9VWJ1"/>
<evidence type="ECO:0008006" key="3">
    <source>
        <dbReference type="Google" id="ProtNLM"/>
    </source>
</evidence>
<dbReference type="RefSeq" id="XP_056561390.1">
    <property type="nucleotide sequence ID" value="XM_056694661.1"/>
</dbReference>
<protein>
    <recommendedName>
        <fullName evidence="3">Kinesin light chain</fullName>
    </recommendedName>
</protein>
<gene>
    <name evidence="1" type="ORF">N7496_001730</name>
</gene>
<dbReference type="Proteomes" id="UP001147782">
    <property type="component" value="Unassembled WGS sequence"/>
</dbReference>
<dbReference type="GeneID" id="81433838"/>
<dbReference type="PANTHER" id="PTHR46082:SF11">
    <property type="entry name" value="AAA+ ATPASE DOMAIN-CONTAINING PROTEIN-RELATED"/>
    <property type="match status" value="1"/>
</dbReference>
<name>A0A9W9VWJ1_9EURO</name>
<dbReference type="Gene3D" id="1.25.40.10">
    <property type="entry name" value="Tetratricopeptide repeat domain"/>
    <property type="match status" value="1"/>
</dbReference>
<evidence type="ECO:0000313" key="1">
    <source>
        <dbReference type="EMBL" id="KAJ5390662.1"/>
    </source>
</evidence>
<dbReference type="EMBL" id="JAPZBS010000001">
    <property type="protein sequence ID" value="KAJ5390662.1"/>
    <property type="molecule type" value="Genomic_DNA"/>
</dbReference>
<accession>A0A9W9VWJ1</accession>
<proteinExistence type="predicted"/>
<organism evidence="1 2">
    <name type="scientific">Penicillium cataractarum</name>
    <dbReference type="NCBI Taxonomy" id="2100454"/>
    <lineage>
        <taxon>Eukaryota</taxon>
        <taxon>Fungi</taxon>
        <taxon>Dikarya</taxon>
        <taxon>Ascomycota</taxon>
        <taxon>Pezizomycotina</taxon>
        <taxon>Eurotiomycetes</taxon>
        <taxon>Eurotiomycetidae</taxon>
        <taxon>Eurotiales</taxon>
        <taxon>Aspergillaceae</taxon>
        <taxon>Penicillium</taxon>
    </lineage>
</organism>
<keyword evidence="2" id="KW-1185">Reference proteome</keyword>
<sequence length="157" mass="17703">MIYSKQGRSNDAERLLEQVLAANKAISGDKYLQGFQMSRSRLATTYGNEGNWDEAQRLEEQLLEAMRMELGDEHPTTLDLEVNLATTCFDQELFGQATDLLLHATKASETVLGAGHPETVKRKFLLTVLHREVMRLEGGEEDFQDSLLDDNIEIQST</sequence>
<dbReference type="Pfam" id="PF13374">
    <property type="entry name" value="TPR_10"/>
    <property type="match status" value="1"/>
</dbReference>